<organism evidence="1 2">
    <name type="scientific">Xanthocytophaga agilis</name>
    <dbReference type="NCBI Taxonomy" id="3048010"/>
    <lineage>
        <taxon>Bacteria</taxon>
        <taxon>Pseudomonadati</taxon>
        <taxon>Bacteroidota</taxon>
        <taxon>Cytophagia</taxon>
        <taxon>Cytophagales</taxon>
        <taxon>Rhodocytophagaceae</taxon>
        <taxon>Xanthocytophaga</taxon>
    </lineage>
</organism>
<dbReference type="RefSeq" id="WP_314511107.1">
    <property type="nucleotide sequence ID" value="NZ_JASJOU010000003.1"/>
</dbReference>
<dbReference type="Proteomes" id="UP001232063">
    <property type="component" value="Unassembled WGS sequence"/>
</dbReference>
<reference evidence="1" key="1">
    <citation type="submission" date="2023-05" db="EMBL/GenBank/DDBJ databases">
        <authorList>
            <person name="Zhang X."/>
        </authorList>
    </citation>
    <scope>NUCLEOTIDE SEQUENCE</scope>
    <source>
        <strain evidence="1">BD1B2-1</strain>
    </source>
</reference>
<gene>
    <name evidence="1" type="ORF">QNI22_13110</name>
</gene>
<proteinExistence type="predicted"/>
<dbReference type="EMBL" id="JASJOU010000003">
    <property type="protein sequence ID" value="MDJ1501599.1"/>
    <property type="molecule type" value="Genomic_DNA"/>
</dbReference>
<sequence>MIVSRELRIGNLVLVPELWENQFFNVLELYSEECSVSPTVKAESRIASYRILQPITMTSPLLENFGFTMEKHSHLSLTHYFILRQGAQCLYLNAQLQPISSPSVPVFVVNYRIEYFHQLQNVFFAITGQELSIFASLR</sequence>
<comment type="caution">
    <text evidence="1">The sequence shown here is derived from an EMBL/GenBank/DDBJ whole genome shotgun (WGS) entry which is preliminary data.</text>
</comment>
<keyword evidence="2" id="KW-1185">Reference proteome</keyword>
<accession>A0AAE3R0S0</accession>
<evidence type="ECO:0000313" key="1">
    <source>
        <dbReference type="EMBL" id="MDJ1501599.1"/>
    </source>
</evidence>
<name>A0AAE3R0S0_9BACT</name>
<dbReference type="AlphaFoldDB" id="A0AAE3R0S0"/>
<protein>
    <submittedName>
        <fullName evidence="1">Uncharacterized protein</fullName>
    </submittedName>
</protein>
<evidence type="ECO:0000313" key="2">
    <source>
        <dbReference type="Proteomes" id="UP001232063"/>
    </source>
</evidence>